<comment type="function">
    <text evidence="9">Prenyltransferase that catalyzes the transfer of the geranylgeranyl moiety of geranylgeranyl diphosphate (GGPP) to the C3 hydroxyl of sn-glycerol-1-phosphate (G1P).</text>
</comment>
<dbReference type="SUPFAM" id="SSF51395">
    <property type="entry name" value="FMN-linked oxidoreductases"/>
    <property type="match status" value="1"/>
</dbReference>
<gene>
    <name evidence="10" type="ORF">ACFSRZ_13715</name>
</gene>
<comment type="caution">
    <text evidence="10">The sequence shown here is derived from an EMBL/GenBank/DDBJ whole genome shotgun (WGS) entry which is preliminary data.</text>
</comment>
<evidence type="ECO:0000256" key="1">
    <source>
        <dbReference type="ARBA" id="ARBA00022516"/>
    </source>
</evidence>
<organism evidence="10 11">
    <name type="scientific">Pseudotenacibaculum haliotis</name>
    <dbReference type="NCBI Taxonomy" id="1862138"/>
    <lineage>
        <taxon>Bacteria</taxon>
        <taxon>Pseudomonadati</taxon>
        <taxon>Bacteroidota</taxon>
        <taxon>Flavobacteriia</taxon>
        <taxon>Flavobacteriales</taxon>
        <taxon>Flavobacteriaceae</taxon>
        <taxon>Pseudotenacibaculum</taxon>
    </lineage>
</organism>
<evidence type="ECO:0000256" key="8">
    <source>
        <dbReference type="ARBA" id="ARBA00047288"/>
    </source>
</evidence>
<comment type="caution">
    <text evidence="9">Lacks conserved residue(s) required for the propagation of feature annotation.</text>
</comment>
<dbReference type="HAMAP" id="MF_00112">
    <property type="entry name" value="GGGP_HepGP_synthase"/>
    <property type="match status" value="1"/>
</dbReference>
<comment type="catalytic activity">
    <reaction evidence="8 9">
        <text>sn-glycerol 1-phosphate + (2E,6E,10E)-geranylgeranyl diphosphate = sn-3-O-(geranylgeranyl)glycerol 1-phosphate + diphosphate</text>
        <dbReference type="Rhea" id="RHEA:23404"/>
        <dbReference type="ChEBI" id="CHEBI:33019"/>
        <dbReference type="ChEBI" id="CHEBI:57677"/>
        <dbReference type="ChEBI" id="CHEBI:57685"/>
        <dbReference type="ChEBI" id="CHEBI:58756"/>
        <dbReference type="EC" id="2.5.1.41"/>
    </reaction>
</comment>
<keyword evidence="6 9" id="KW-0594">Phospholipid biosynthesis</keyword>
<evidence type="ECO:0000256" key="6">
    <source>
        <dbReference type="ARBA" id="ARBA00023209"/>
    </source>
</evidence>
<keyword evidence="4 9" id="KW-0460">Magnesium</keyword>
<feature type="binding site" evidence="9">
    <location>
        <begin position="172"/>
        <end position="178"/>
    </location>
    <ligand>
        <name>sn-glycerol 1-phosphate</name>
        <dbReference type="ChEBI" id="CHEBI:57685"/>
    </ligand>
</feature>
<dbReference type="InterPro" id="IPR008205">
    <property type="entry name" value="GGGP_HepGP_synthase"/>
</dbReference>
<evidence type="ECO:0000256" key="4">
    <source>
        <dbReference type="ARBA" id="ARBA00022842"/>
    </source>
</evidence>
<evidence type="ECO:0000256" key="9">
    <source>
        <dbReference type="HAMAP-Rule" id="MF_00112"/>
    </source>
</evidence>
<protein>
    <recommendedName>
        <fullName evidence="9">Geranylgeranylglyceryl phosphate synthase</fullName>
        <shortName evidence="9">GGGP synthase</shortName>
        <shortName evidence="9">GGGPS</shortName>
        <ecNumber evidence="9">2.5.1.41</ecNumber>
    </recommendedName>
    <alternativeName>
        <fullName evidence="9">(S)-3-O-geranylgeranylglyceryl phosphate synthase</fullName>
    </alternativeName>
    <alternativeName>
        <fullName evidence="9">Phosphoglycerol geranylgeranyltransferase</fullName>
    </alternativeName>
</protein>
<evidence type="ECO:0000256" key="7">
    <source>
        <dbReference type="ARBA" id="ARBA00023264"/>
    </source>
</evidence>
<evidence type="ECO:0000313" key="10">
    <source>
        <dbReference type="EMBL" id="MFD2568429.1"/>
    </source>
</evidence>
<feature type="binding site" evidence="9">
    <location>
        <begin position="225"/>
        <end position="226"/>
    </location>
    <ligand>
        <name>sn-glycerol 1-phosphate</name>
        <dbReference type="ChEBI" id="CHEBI:57685"/>
    </ligand>
</feature>
<dbReference type="NCBIfam" id="TIGR01768">
    <property type="entry name" value="GGGP-family"/>
    <property type="match status" value="1"/>
</dbReference>
<dbReference type="EC" id="2.5.1.41" evidence="9"/>
<dbReference type="RefSeq" id="WP_379667137.1">
    <property type="nucleotide sequence ID" value="NZ_JBHULH010000011.1"/>
</dbReference>
<dbReference type="InterPro" id="IPR038597">
    <property type="entry name" value="GGGP/HepGP_synthase_sf"/>
</dbReference>
<reference evidence="11" key="1">
    <citation type="journal article" date="2019" name="Int. J. Syst. Evol. Microbiol.">
        <title>The Global Catalogue of Microorganisms (GCM) 10K type strain sequencing project: providing services to taxonomists for standard genome sequencing and annotation.</title>
        <authorList>
            <consortium name="The Broad Institute Genomics Platform"/>
            <consortium name="The Broad Institute Genome Sequencing Center for Infectious Disease"/>
            <person name="Wu L."/>
            <person name="Ma J."/>
        </authorList>
    </citation>
    <scope>NUCLEOTIDE SEQUENCE [LARGE SCALE GENOMIC DNA]</scope>
    <source>
        <strain evidence="11">KCTC 52127</strain>
    </source>
</reference>
<dbReference type="NCBIfam" id="TIGR01769">
    <property type="entry name" value="GGGP"/>
    <property type="match status" value="1"/>
</dbReference>
<keyword evidence="2 9" id="KW-0808">Transferase</keyword>
<dbReference type="Pfam" id="PF01884">
    <property type="entry name" value="PcrB"/>
    <property type="match status" value="1"/>
</dbReference>
<feature type="binding site" evidence="9">
    <location>
        <position position="23"/>
    </location>
    <ligand>
        <name>Mg(2+)</name>
        <dbReference type="ChEBI" id="CHEBI:18420"/>
    </ligand>
</feature>
<keyword evidence="11" id="KW-1185">Reference proteome</keyword>
<dbReference type="Proteomes" id="UP001597508">
    <property type="component" value="Unassembled WGS sequence"/>
</dbReference>
<evidence type="ECO:0000313" key="11">
    <source>
        <dbReference type="Proteomes" id="UP001597508"/>
    </source>
</evidence>
<feature type="binding site" evidence="9">
    <location>
        <begin position="203"/>
        <end position="204"/>
    </location>
    <ligand>
        <name>sn-glycerol 1-phosphate</name>
        <dbReference type="ChEBI" id="CHEBI:57685"/>
    </ligand>
</feature>
<proteinExistence type="inferred from homology"/>
<comment type="cofactor">
    <cofactor evidence="9">
        <name>Mg(2+)</name>
        <dbReference type="ChEBI" id="CHEBI:18420"/>
    </cofactor>
</comment>
<dbReference type="InterPro" id="IPR050064">
    <property type="entry name" value="IGPS_HisA/HisF"/>
</dbReference>
<evidence type="ECO:0000256" key="3">
    <source>
        <dbReference type="ARBA" id="ARBA00022723"/>
    </source>
</evidence>
<keyword evidence="7 9" id="KW-1208">Phospholipid metabolism</keyword>
<comment type="similarity">
    <text evidence="9">Belongs to the GGGP/HepGP synthase family. Group II subfamily.</text>
</comment>
<keyword evidence="3 9" id="KW-0479">Metal-binding</keyword>
<name>A0ABW5LW41_9FLAO</name>
<feature type="binding site" evidence="9">
    <location>
        <position position="52"/>
    </location>
    <ligand>
        <name>Mg(2+)</name>
        <dbReference type="ChEBI" id="CHEBI:18420"/>
    </ligand>
</feature>
<dbReference type="NCBIfam" id="NF003198">
    <property type="entry name" value="PRK04169.1-2"/>
    <property type="match status" value="1"/>
</dbReference>
<dbReference type="InterPro" id="IPR010946">
    <property type="entry name" value="GGGP_synth"/>
</dbReference>
<evidence type="ECO:0000256" key="5">
    <source>
        <dbReference type="ARBA" id="ARBA00023098"/>
    </source>
</evidence>
<accession>A0ABW5LW41</accession>
<keyword evidence="1 9" id="KW-0444">Lipid biosynthesis</keyword>
<evidence type="ECO:0000256" key="2">
    <source>
        <dbReference type="ARBA" id="ARBA00022679"/>
    </source>
</evidence>
<dbReference type="Gene3D" id="3.20.20.390">
    <property type="entry name" value="FMN-linked oxidoreductases"/>
    <property type="match status" value="1"/>
</dbReference>
<dbReference type="PANTHER" id="PTHR21235:SF22">
    <property type="entry name" value="GERANYLGERANYLGLYCERYL PHOSPHATE SYNTHASE"/>
    <property type="match status" value="1"/>
</dbReference>
<sequence length="248" mass="27033">MTVYQEILEAKESGKKLLAVLIDPEKIEIQSIHSFIQQVNQSMATHIFVGGSTDVHNQTEQVVIEIKKYTTLPVLLFPGSAQQVTSKADGILFLSLLSGRNPEYLIEQQIASALTVQKSGLEVIPTGYILIDGGKQTSVERISRTQPLAQNNYELILKTSLAGQFSGKKLIYLEAGSGAINPVGVVAINCVKSEIQIPLIVGGGIKNINQLNNAYNAGADMVVIGTAFEKDPTFFNELKKETINENFR</sequence>
<dbReference type="PANTHER" id="PTHR21235">
    <property type="entry name" value="IMIDAZOLE GLYCEROL PHOSPHATE SYNTHASE SUBUNIT HISF/H IGP SYNTHASE SUBUNIT HISF/H"/>
    <property type="match status" value="1"/>
</dbReference>
<keyword evidence="5 9" id="KW-0443">Lipid metabolism</keyword>
<dbReference type="EMBL" id="JBHULH010000011">
    <property type="protein sequence ID" value="MFD2568429.1"/>
    <property type="molecule type" value="Genomic_DNA"/>
</dbReference>